<evidence type="ECO:0000313" key="5">
    <source>
        <dbReference type="EMBL" id="MBB6486603.1"/>
    </source>
</evidence>
<keyword evidence="3" id="KW-0804">Transcription</keyword>
<dbReference type="GO" id="GO:0043565">
    <property type="term" value="F:sequence-specific DNA binding"/>
    <property type="evidence" value="ECO:0007669"/>
    <property type="project" value="InterPro"/>
</dbReference>
<dbReference type="Proteomes" id="UP000565576">
    <property type="component" value="Unassembled WGS sequence"/>
</dbReference>
<dbReference type="GO" id="GO:0003700">
    <property type="term" value="F:DNA-binding transcription factor activity"/>
    <property type="evidence" value="ECO:0007669"/>
    <property type="project" value="InterPro"/>
</dbReference>
<dbReference type="EMBL" id="JACHBG010000009">
    <property type="protein sequence ID" value="MBB6486603.1"/>
    <property type="molecule type" value="Genomic_DNA"/>
</dbReference>
<feature type="domain" description="HTH araC/xylS-type" evidence="4">
    <location>
        <begin position="143"/>
        <end position="241"/>
    </location>
</feature>
<dbReference type="AlphaFoldDB" id="A0A7X0ISZ3"/>
<dbReference type="PROSITE" id="PS01124">
    <property type="entry name" value="HTH_ARAC_FAMILY_2"/>
    <property type="match status" value="1"/>
</dbReference>
<reference evidence="5 6" key="1">
    <citation type="submission" date="2020-08" db="EMBL/GenBank/DDBJ databases">
        <title>Genomic Encyclopedia of Type Strains, Phase IV (KMG-V): Genome sequencing to study the core and pangenomes of soil and plant-associated prokaryotes.</title>
        <authorList>
            <person name="Whitman W."/>
        </authorList>
    </citation>
    <scope>NUCLEOTIDE SEQUENCE [LARGE SCALE GENOMIC DNA]</scope>
    <source>
        <strain evidence="5 6">SEMIA 4060</strain>
    </source>
</reference>
<evidence type="ECO:0000259" key="4">
    <source>
        <dbReference type="PROSITE" id="PS01124"/>
    </source>
</evidence>
<dbReference type="RefSeq" id="WP_246806383.1">
    <property type="nucleotide sequence ID" value="NZ_JACHBG010000009.1"/>
</dbReference>
<sequence length="242" mass="26866">MGIVLAPMRGLRASLGSDRITQYDAPVGCLIINPAGVDSSLAWSEVRKNLVVAIPPGTLSELALQEFDLANVELRPPAFGVVDPIALDIAQRMSAELTGKATPNELYLDSLVTLFSTHVLRTYASHMKQPQPPRGGLSSKSARRIEEYLREHFTERVHVAELAAVAGISANHFIIRFAKTFGMPPHRYLINMRLDSAERMLIEGEIPIAEIAYLTGFSDQSHLATTMKRYRGRTPKDLRFER</sequence>
<proteinExistence type="predicted"/>
<dbReference type="InterPro" id="IPR018060">
    <property type="entry name" value="HTH_AraC"/>
</dbReference>
<dbReference type="InterPro" id="IPR050204">
    <property type="entry name" value="AraC_XylS_family_regulators"/>
</dbReference>
<organism evidence="5 6">
    <name type="scientific">Rhizobium lusitanum</name>
    <dbReference type="NCBI Taxonomy" id="293958"/>
    <lineage>
        <taxon>Bacteria</taxon>
        <taxon>Pseudomonadati</taxon>
        <taxon>Pseudomonadota</taxon>
        <taxon>Alphaproteobacteria</taxon>
        <taxon>Hyphomicrobiales</taxon>
        <taxon>Rhizobiaceae</taxon>
        <taxon>Rhizobium/Agrobacterium group</taxon>
        <taxon>Rhizobium</taxon>
    </lineage>
</organism>
<evidence type="ECO:0000256" key="2">
    <source>
        <dbReference type="ARBA" id="ARBA00023125"/>
    </source>
</evidence>
<dbReference type="Pfam" id="PF12833">
    <property type="entry name" value="HTH_18"/>
    <property type="match status" value="1"/>
</dbReference>
<protein>
    <submittedName>
        <fullName evidence="5">AraC family transcriptional regulator</fullName>
    </submittedName>
</protein>
<name>A0A7X0ISZ3_9HYPH</name>
<evidence type="ECO:0000256" key="1">
    <source>
        <dbReference type="ARBA" id="ARBA00023015"/>
    </source>
</evidence>
<comment type="caution">
    <text evidence="5">The sequence shown here is derived from an EMBL/GenBank/DDBJ whole genome shotgun (WGS) entry which is preliminary data.</text>
</comment>
<keyword evidence="1" id="KW-0805">Transcription regulation</keyword>
<dbReference type="Gene3D" id="1.10.10.60">
    <property type="entry name" value="Homeodomain-like"/>
    <property type="match status" value="1"/>
</dbReference>
<accession>A0A7X0ISZ3</accession>
<dbReference type="SUPFAM" id="SSF46689">
    <property type="entry name" value="Homeodomain-like"/>
    <property type="match status" value="2"/>
</dbReference>
<keyword evidence="2" id="KW-0238">DNA-binding</keyword>
<gene>
    <name evidence="5" type="ORF">GGD46_003902</name>
</gene>
<evidence type="ECO:0000256" key="3">
    <source>
        <dbReference type="ARBA" id="ARBA00023163"/>
    </source>
</evidence>
<evidence type="ECO:0000313" key="6">
    <source>
        <dbReference type="Proteomes" id="UP000565576"/>
    </source>
</evidence>
<dbReference type="PANTHER" id="PTHR46796">
    <property type="entry name" value="HTH-TYPE TRANSCRIPTIONAL ACTIVATOR RHAS-RELATED"/>
    <property type="match status" value="1"/>
</dbReference>
<dbReference type="InterPro" id="IPR009057">
    <property type="entry name" value="Homeodomain-like_sf"/>
</dbReference>
<dbReference type="SMART" id="SM00342">
    <property type="entry name" value="HTH_ARAC"/>
    <property type="match status" value="1"/>
</dbReference>